<keyword evidence="3" id="KW-1185">Reference proteome</keyword>
<evidence type="ECO:0000313" key="2">
    <source>
        <dbReference type="EMBL" id="MBV0902194.1"/>
    </source>
</evidence>
<proteinExistence type="inferred from homology"/>
<evidence type="ECO:0000256" key="1">
    <source>
        <dbReference type="ARBA" id="ARBA00008591"/>
    </source>
</evidence>
<dbReference type="Proteomes" id="UP001166304">
    <property type="component" value="Unassembled WGS sequence"/>
</dbReference>
<dbReference type="Gene3D" id="1.20.58.220">
    <property type="entry name" value="Phosphate transport system protein phou homolog 2, domain 2"/>
    <property type="match status" value="1"/>
</dbReference>
<accession>A0AA41G263</accession>
<name>A0AA41G263_9EURY</name>
<dbReference type="AlphaFoldDB" id="A0AA41G263"/>
<dbReference type="InterPro" id="IPR018445">
    <property type="entry name" value="Put_Phosphate_transp_reg"/>
</dbReference>
<dbReference type="RefSeq" id="WP_162413623.1">
    <property type="nucleotide sequence ID" value="NZ_JAHQXE010000003.1"/>
</dbReference>
<dbReference type="EMBL" id="JAHQXE010000003">
    <property type="protein sequence ID" value="MBV0902194.1"/>
    <property type="molecule type" value="Genomic_DNA"/>
</dbReference>
<comment type="similarity">
    <text evidence="1">Belongs to the UPF0111 family.</text>
</comment>
<evidence type="ECO:0000313" key="3">
    <source>
        <dbReference type="Proteomes" id="UP001166304"/>
    </source>
</evidence>
<comment type="caution">
    <text evidence="2">The sequence shown here is derived from an EMBL/GenBank/DDBJ whole genome shotgun (WGS) entry which is preliminary data.</text>
</comment>
<protein>
    <submittedName>
        <fullName evidence="2">DUF47 family protein</fullName>
    </submittedName>
</protein>
<dbReference type="InterPro" id="IPR038078">
    <property type="entry name" value="PhoU-like_sf"/>
</dbReference>
<sequence length="220" mass="23665">MATRSPEYAEIVAEKTGTYLAAVEDCLVLLPQALSAADDGRSLTDASAALVEQESVCDDHRRRLCGAIGRSRPNYTDVYLRAADLAELFSMVDAIPDAAERFVRDFEAMSPSLSEATLTTLQDVAALTLSAVKLLTDAIETYVEGLLTDGPNPPVGAAVDRISELESQCDQFRNDVLSRAFEAHSTADALVVRALLQSLDAVPNAVEDAADHLLFCWSDT</sequence>
<dbReference type="Pfam" id="PF01865">
    <property type="entry name" value="PhoU_div"/>
    <property type="match status" value="1"/>
</dbReference>
<reference evidence="2" key="1">
    <citation type="submission" date="2021-06" db="EMBL/GenBank/DDBJ databases">
        <title>New haloarchaea isolates fom saline soil.</title>
        <authorList>
            <person name="Duran-Viseras A."/>
            <person name="Sanchez-Porro C.S."/>
            <person name="Ventosa A."/>
        </authorList>
    </citation>
    <scope>NUCLEOTIDE SEQUENCE</scope>
    <source>
        <strain evidence="2">JCM 18369</strain>
    </source>
</reference>
<gene>
    <name evidence="2" type="ORF">KTS37_10385</name>
</gene>
<organism evidence="2 3">
    <name type="scientific">Haloarcula salina</name>
    <dbReference type="NCBI Taxonomy" id="1429914"/>
    <lineage>
        <taxon>Archaea</taxon>
        <taxon>Methanobacteriati</taxon>
        <taxon>Methanobacteriota</taxon>
        <taxon>Stenosarchaea group</taxon>
        <taxon>Halobacteria</taxon>
        <taxon>Halobacteriales</taxon>
        <taxon>Haloarculaceae</taxon>
        <taxon>Haloarcula</taxon>
    </lineage>
</organism>